<feature type="region of interest" description="Disordered" evidence="2">
    <location>
        <begin position="491"/>
        <end position="513"/>
    </location>
</feature>
<keyword evidence="5" id="KW-1185">Reference proteome</keyword>
<evidence type="ECO:0000256" key="2">
    <source>
        <dbReference type="SAM" id="MobiDB-lite"/>
    </source>
</evidence>
<feature type="region of interest" description="Disordered" evidence="2">
    <location>
        <begin position="135"/>
        <end position="163"/>
    </location>
</feature>
<protein>
    <recommendedName>
        <fullName evidence="3">Mannosyl-glycoprotein endo-beta-N-acetylglucosamidase-like domain-containing protein</fullName>
    </recommendedName>
</protein>
<dbReference type="Pfam" id="PF01832">
    <property type="entry name" value="Glucosaminidase"/>
    <property type="match status" value="1"/>
</dbReference>
<reference evidence="4 5" key="1">
    <citation type="submission" date="2020-10" db="EMBL/GenBank/DDBJ databases">
        <authorList>
            <person name="Peeters C."/>
        </authorList>
    </citation>
    <scope>NUCLEOTIDE SEQUENCE [LARGE SCALE GENOMIC DNA]</scope>
    <source>
        <strain evidence="4 5">LMG 27952</strain>
    </source>
</reference>
<proteinExistence type="predicted"/>
<feature type="region of interest" description="Disordered" evidence="2">
    <location>
        <begin position="1"/>
        <end position="35"/>
    </location>
</feature>
<dbReference type="EMBL" id="CAJHCQ010000003">
    <property type="protein sequence ID" value="CAD6523360.1"/>
    <property type="molecule type" value="Genomic_DNA"/>
</dbReference>
<feature type="compositionally biased region" description="Pro residues" evidence="2">
    <location>
        <begin position="13"/>
        <end position="23"/>
    </location>
</feature>
<dbReference type="PANTHER" id="PTHR33308:SF9">
    <property type="entry name" value="PEPTIDOGLYCAN HYDROLASE FLGJ"/>
    <property type="match status" value="1"/>
</dbReference>
<comment type="caution">
    <text evidence="4">The sequence shown here is derived from an EMBL/GenBank/DDBJ whole genome shotgun (WGS) entry which is preliminary data.</text>
</comment>
<dbReference type="SMART" id="SM00047">
    <property type="entry name" value="LYZ2"/>
    <property type="match status" value="1"/>
</dbReference>
<dbReference type="Proteomes" id="UP000656319">
    <property type="component" value="Unassembled WGS sequence"/>
</dbReference>
<evidence type="ECO:0000313" key="5">
    <source>
        <dbReference type="Proteomes" id="UP000656319"/>
    </source>
</evidence>
<dbReference type="Gene3D" id="1.10.530.10">
    <property type="match status" value="1"/>
</dbReference>
<evidence type="ECO:0000313" key="4">
    <source>
        <dbReference type="EMBL" id="CAD6523360.1"/>
    </source>
</evidence>
<name>A0ABM8NG11_9BURK</name>
<gene>
    <name evidence="4" type="ORF">LMG27952_01574</name>
</gene>
<evidence type="ECO:0000256" key="1">
    <source>
        <dbReference type="ARBA" id="ARBA00022801"/>
    </source>
</evidence>
<dbReference type="InterPro" id="IPR002901">
    <property type="entry name" value="MGlyc_endo_b_GlcNAc-like_dom"/>
</dbReference>
<feature type="compositionally biased region" description="Low complexity" evidence="2">
    <location>
        <begin position="139"/>
        <end position="163"/>
    </location>
</feature>
<dbReference type="RefSeq" id="WP_201695352.1">
    <property type="nucleotide sequence ID" value="NZ_CAJHCQ010000003.1"/>
</dbReference>
<organism evidence="4 5">
    <name type="scientific">Paraburkholderia hiiakae</name>
    <dbReference type="NCBI Taxonomy" id="1081782"/>
    <lineage>
        <taxon>Bacteria</taxon>
        <taxon>Pseudomonadati</taxon>
        <taxon>Pseudomonadota</taxon>
        <taxon>Betaproteobacteria</taxon>
        <taxon>Burkholderiales</taxon>
        <taxon>Burkholderiaceae</taxon>
        <taxon>Paraburkholderia</taxon>
    </lineage>
</organism>
<accession>A0ABM8NG11</accession>
<dbReference type="InterPro" id="IPR051056">
    <property type="entry name" value="Glycosyl_Hydrolase_73"/>
</dbReference>
<feature type="domain" description="Mannosyl-glycoprotein endo-beta-N-acetylglucosamidase-like" evidence="3">
    <location>
        <begin position="773"/>
        <end position="926"/>
    </location>
</feature>
<dbReference type="PANTHER" id="PTHR33308">
    <property type="entry name" value="PEPTIDOGLYCAN HYDROLASE FLGJ"/>
    <property type="match status" value="1"/>
</dbReference>
<keyword evidence="1" id="KW-0378">Hydrolase</keyword>
<evidence type="ECO:0000259" key="3">
    <source>
        <dbReference type="SMART" id="SM00047"/>
    </source>
</evidence>
<sequence length="928" mass="99821">MANHHHPHQPAAPATPTPPPQPQWQPLNWSFPFAPKTGNPADPQTWLKALANTDGGFYPLGLNGMYHGGIHFDAGTGGVLKQGDGVKVIADGEVVAYRLDSAYPELTYPTTPPHYALYSTGFVLVRHRLVLPPTPTPAGSPAGASGASAPAAAPTGASGTQAPKAYEPHADEVLEFYSLYMHQLDWKGYQDAVQASGTQSAPAIQPLPFWQGERHFCVGAKASDHQARPPQLNTPLAFAQPTDGLGAALLGGGAALGGVTSDPALESGHALSQYQDKVRYVVPPGSPADASQNTDTPQTGIRICERASGSVIGLLPRGGELTTVGNATKGWAQIAAITKGAAVAAVLGRTPDPRAVTGWVNLDELDAVVDPKPLDTVVVLDTPFKVSAGDVVGYLGEYQNSSEASLLPPKLVRPLLHVEVFTGAQINDFISKSKERAKKLPDGKTLLVIQQGANLVKPADAQRNTDLAGLTLALAKGDPGKGCWAKVQPTRMPAQPSAQGHGHAHAHPASGTPVGNPLWVERKNAGKVAGEIVQTWTEFPLQLANAEDKAVGFQQVLSRAQLDQLSEPANATDDKGAQWWSVDAGDTNGWTMHSWVREKDHLDTRWESPWAWPGFDTVDTTGTPLIDMYRRNLFETQQLFDGEDKEFSPVAATVNAGEFIGKLAKAAKSQGDGKGSVKPADLRRALVTPWLAEAISHLIFRYESEWGGDMGKWEALSRLMGNGKMVWQTELERIKKLQWWDKVSAVKGFPASADVWHIHPIGLIGNFLKARRQVQGNGRYPSDVIEAAQLAQTKWQIPACISLAQWAFESGYGHHMPPDSNNPFGIKANHQDIASGNYVMAMTTEVIHGIRERVPQPFRKFASIDDAFDYHGRLLATGGAYAIARSALPDPFGFANGLTGHYATEPNYGQKLIDGYINPDNLTQYDNF</sequence>